<dbReference type="Pfam" id="PF03184">
    <property type="entry name" value="DDE_1"/>
    <property type="match status" value="2"/>
</dbReference>
<dbReference type="PROSITE" id="PS50960">
    <property type="entry name" value="HTH_PSQ"/>
    <property type="match status" value="1"/>
</dbReference>
<evidence type="ECO:0008006" key="12">
    <source>
        <dbReference type="Google" id="ProtNLM"/>
    </source>
</evidence>
<feature type="DNA-binding region" description="H-T-H motif" evidence="4">
    <location>
        <begin position="100"/>
        <end position="120"/>
    </location>
</feature>
<reference evidence="10" key="3">
    <citation type="submission" date="2022-01" db="EMBL/GenBank/DDBJ databases">
        <authorList>
            <person name="Rubenstein D.R."/>
        </authorList>
    </citation>
    <scope>NUCLEOTIDE SEQUENCE</scope>
    <source>
        <strain evidence="10">SS15</strain>
        <tissue evidence="10">Liver</tissue>
    </source>
</reference>
<feature type="transmembrane region" description="Helical" evidence="6">
    <location>
        <begin position="538"/>
        <end position="559"/>
    </location>
</feature>
<evidence type="ECO:0000256" key="4">
    <source>
        <dbReference type="PROSITE-ProRule" id="PRU00320"/>
    </source>
</evidence>
<evidence type="ECO:0000256" key="2">
    <source>
        <dbReference type="ARBA" id="ARBA00023125"/>
    </source>
</evidence>
<reference evidence="10 11" key="2">
    <citation type="journal article" date="2021" name="J. Hered.">
        <title>Feather Gene Expression Elucidates the Developmental Basis of Plumage Iridescence in African Starlings.</title>
        <authorList>
            <person name="Rubenstein D.R."/>
            <person name="Corvelo A."/>
            <person name="MacManes M.D."/>
            <person name="Maia R."/>
            <person name="Narzisi G."/>
            <person name="Rousaki A."/>
            <person name="Vandenabeele P."/>
            <person name="Shawkey M.D."/>
            <person name="Solomon J."/>
        </authorList>
    </citation>
    <scope>NUCLEOTIDE SEQUENCE [LARGE SCALE GENOMIC DNA]</scope>
    <source>
        <strain evidence="10">SS15</strain>
    </source>
</reference>
<organism evidence="9">
    <name type="scientific">Lamprotornis superbus</name>
    <dbReference type="NCBI Taxonomy" id="245042"/>
    <lineage>
        <taxon>Eukaryota</taxon>
        <taxon>Metazoa</taxon>
        <taxon>Chordata</taxon>
        <taxon>Craniata</taxon>
        <taxon>Vertebrata</taxon>
        <taxon>Euteleostomi</taxon>
        <taxon>Archelosauria</taxon>
        <taxon>Archosauria</taxon>
        <taxon>Dinosauria</taxon>
        <taxon>Saurischia</taxon>
        <taxon>Theropoda</taxon>
        <taxon>Coelurosauria</taxon>
        <taxon>Aves</taxon>
        <taxon>Neognathae</taxon>
        <taxon>Neoaves</taxon>
        <taxon>Telluraves</taxon>
        <taxon>Australaves</taxon>
        <taxon>Passeriformes</taxon>
        <taxon>Sturnidae</taxon>
        <taxon>Lamprotornis</taxon>
    </lineage>
</organism>
<dbReference type="Pfam" id="PF15102">
    <property type="entry name" value="TMEM154"/>
    <property type="match status" value="1"/>
</dbReference>
<dbReference type="OrthoDB" id="125347at2759"/>
<proteinExistence type="predicted"/>
<feature type="domain" description="HTH psq-type" evidence="7">
    <location>
        <begin position="73"/>
        <end position="124"/>
    </location>
</feature>
<feature type="compositionally biased region" description="Basic residues" evidence="5">
    <location>
        <begin position="10"/>
        <end position="23"/>
    </location>
</feature>
<keyword evidence="3 4" id="KW-0539">Nucleus</keyword>
<dbReference type="EMBL" id="JADDUC010000002">
    <property type="protein sequence ID" value="KAG0136403.1"/>
    <property type="molecule type" value="Genomic_DNA"/>
</dbReference>
<comment type="caution">
    <text evidence="9">The sequence shown here is derived from an EMBL/GenBank/DDBJ whole genome shotgun (WGS) entry which is preliminary data.</text>
</comment>
<dbReference type="EMBL" id="JADDUC020000006">
    <property type="protein sequence ID" value="KAI1238431.1"/>
    <property type="molecule type" value="Genomic_DNA"/>
</dbReference>
<evidence type="ECO:0000259" key="7">
    <source>
        <dbReference type="PROSITE" id="PS50960"/>
    </source>
</evidence>
<dbReference type="InterPro" id="IPR050863">
    <property type="entry name" value="CenT-Element_Derived"/>
</dbReference>
<protein>
    <recommendedName>
        <fullName evidence="12">Tigger transposable element-derived protein 4</fullName>
    </recommendedName>
</protein>
<gene>
    <name evidence="9" type="ORF">IHE44_000433</name>
    <name evidence="10" type="ORF">IHE44_0013160</name>
</gene>
<evidence type="ECO:0000256" key="6">
    <source>
        <dbReference type="SAM" id="Phobius"/>
    </source>
</evidence>
<dbReference type="InterPro" id="IPR004875">
    <property type="entry name" value="DDE_SF_endonuclease_dom"/>
</dbReference>
<dbReference type="PANTHER" id="PTHR19303">
    <property type="entry name" value="TRANSPOSON"/>
    <property type="match status" value="1"/>
</dbReference>
<dbReference type="InterPro" id="IPR009057">
    <property type="entry name" value="Homeodomain-like_sf"/>
</dbReference>
<feature type="non-terminal residue" evidence="9">
    <location>
        <position position="739"/>
    </location>
</feature>
<dbReference type="GO" id="GO:0003677">
    <property type="term" value="F:DNA binding"/>
    <property type="evidence" value="ECO:0007669"/>
    <property type="project" value="UniProtKB-UniRule"/>
</dbReference>
<accession>A0A835P4B2</accession>
<dbReference type="InterPro" id="IPR028064">
    <property type="entry name" value="TMEM154"/>
</dbReference>
<feature type="domain" description="HTH CENPB-type" evidence="8">
    <location>
        <begin position="136"/>
        <end position="207"/>
    </location>
</feature>
<name>A0A835P4B2_9PASS</name>
<evidence type="ECO:0000313" key="10">
    <source>
        <dbReference type="EMBL" id="KAI1238431.1"/>
    </source>
</evidence>
<evidence type="ECO:0000313" key="11">
    <source>
        <dbReference type="Proteomes" id="UP000618051"/>
    </source>
</evidence>
<dbReference type="SUPFAM" id="SSF46689">
    <property type="entry name" value="Homeodomain-like"/>
    <property type="match status" value="2"/>
</dbReference>
<dbReference type="Pfam" id="PF04218">
    <property type="entry name" value="CENP-B_N"/>
    <property type="match status" value="1"/>
</dbReference>
<keyword evidence="6" id="KW-0472">Membrane</keyword>
<feature type="region of interest" description="Disordered" evidence="5">
    <location>
        <begin position="1"/>
        <end position="33"/>
    </location>
</feature>
<dbReference type="Gene3D" id="1.10.10.60">
    <property type="entry name" value="Homeodomain-like"/>
    <property type="match status" value="2"/>
</dbReference>
<dbReference type="AlphaFoldDB" id="A0A835P4B2"/>
<sequence length="739" mass="82984">MTAAASLGRHVYRHSHGNHRQHRPGGCSSSAKCRARRRLGKKGRGREGACSAVGADERAWVTLLGAVAEALPEPTVRREKSISVEEIIDIISAVESGKKKADIAAKYGIKRNSLSSIMKNKEKVLEAFETVRFDRKRKRLRTAFYDDLEETLMKWYRTAQCLNVPVNGPMLHLKVNDFAQKLGHSDFICSNGWLDRFKSRYGLVFRAEPIEAAAAPAVGAPTLWYQNVLPYFLNYYQPKSVMLPHNTFEFKGETCSVGKQSKESITVLVGTNMAGSEKFPLLIIGKSKNPCSFEDVKSLPVDYEANDGLTQKNLKTVNLVFFPPNSSSCIVMKERIIRSLKFKYRHCLTKRFVDCVESNKEFMLTLLDAIEMLYLCWREVAPETIVKSYNGATFKLETETNYNDNEVESDFALISHARAAGVEFPEGLSLEEYAALDDGLVTYEVPTNNERMCAKESASDKAETFVDPGNDGSGDGLMIIPTFTATHLPATSPSTVDDREPVLLTASATESSSETQSSPSTELNALNDEDSLEAEQSILIYIVPVALLVLLILFITFFVMHHKRKKSKQDELGSENVKSPIFEEDTPSVMEIEMEELDKWMNSMNKNGDYECLPTVREEEKESITNPRTAKNWLKGCSTQAHHPPDIGRIAFKYNSSQRTEKQMVLLCPDSYGLQKGNITKGKEEKIKEEKKEKKKRKALVHNSGLPWFGGYEAHAYAIFISQFAFSKQCTNLHRTADE</sequence>
<dbReference type="InterPro" id="IPR006600">
    <property type="entry name" value="HTH_CenpB_DNA-bd_dom"/>
</dbReference>
<dbReference type="SMART" id="SM00674">
    <property type="entry name" value="CENPB"/>
    <property type="match status" value="1"/>
</dbReference>
<evidence type="ECO:0000256" key="3">
    <source>
        <dbReference type="ARBA" id="ARBA00023242"/>
    </source>
</evidence>
<keyword evidence="11" id="KW-1185">Reference proteome</keyword>
<dbReference type="GO" id="GO:0005634">
    <property type="term" value="C:nucleus"/>
    <property type="evidence" value="ECO:0007669"/>
    <property type="project" value="UniProtKB-SubCell"/>
</dbReference>
<keyword evidence="6" id="KW-0812">Transmembrane</keyword>
<reference evidence="9" key="1">
    <citation type="submission" date="2020-10" db="EMBL/GenBank/DDBJ databases">
        <title>Feather gene expression reveals the developmental basis of iridescence in African starlings.</title>
        <authorList>
            <person name="Rubenstein D.R."/>
        </authorList>
    </citation>
    <scope>NUCLEOTIDE SEQUENCE</scope>
    <source>
        <strain evidence="9">SS15</strain>
        <tissue evidence="9">Liver</tissue>
    </source>
</reference>
<dbReference type="PANTHER" id="PTHR19303:SF52">
    <property type="entry name" value="TIGGER TRANSPOSABLE ELEMENT-DERIVED PROTEIN 6"/>
    <property type="match status" value="1"/>
</dbReference>
<evidence type="ECO:0000259" key="8">
    <source>
        <dbReference type="PROSITE" id="PS51253"/>
    </source>
</evidence>
<keyword evidence="6" id="KW-1133">Transmembrane helix</keyword>
<evidence type="ECO:0000313" key="9">
    <source>
        <dbReference type="EMBL" id="KAG0136403.1"/>
    </source>
</evidence>
<dbReference type="PROSITE" id="PS51253">
    <property type="entry name" value="HTH_CENPB"/>
    <property type="match status" value="1"/>
</dbReference>
<evidence type="ECO:0000256" key="1">
    <source>
        <dbReference type="ARBA" id="ARBA00004123"/>
    </source>
</evidence>
<keyword evidence="2 4" id="KW-0238">DNA-binding</keyword>
<comment type="subcellular location">
    <subcellularLocation>
        <location evidence="1 4">Nucleus</location>
    </subcellularLocation>
</comment>
<dbReference type="Pfam" id="PF03221">
    <property type="entry name" value="HTH_Tnp_Tc5"/>
    <property type="match status" value="1"/>
</dbReference>
<evidence type="ECO:0000256" key="5">
    <source>
        <dbReference type="SAM" id="MobiDB-lite"/>
    </source>
</evidence>
<dbReference type="InterPro" id="IPR007889">
    <property type="entry name" value="HTH_Psq"/>
</dbReference>
<dbReference type="Proteomes" id="UP000618051">
    <property type="component" value="Unassembled WGS sequence"/>
</dbReference>